<protein>
    <submittedName>
        <fullName evidence="1">Uncharacterized protein</fullName>
    </submittedName>
</protein>
<keyword evidence="2" id="KW-1185">Reference proteome</keyword>
<dbReference type="AlphaFoldDB" id="A0AAD7IDB3"/>
<name>A0AAD7IDB3_9AGAR</name>
<dbReference type="EMBL" id="JARKIB010000102">
    <property type="protein sequence ID" value="KAJ7740543.1"/>
    <property type="molecule type" value="Genomic_DNA"/>
</dbReference>
<dbReference type="Proteomes" id="UP001215598">
    <property type="component" value="Unassembled WGS sequence"/>
</dbReference>
<comment type="caution">
    <text evidence="1">The sequence shown here is derived from an EMBL/GenBank/DDBJ whole genome shotgun (WGS) entry which is preliminary data.</text>
</comment>
<reference evidence="1" key="1">
    <citation type="submission" date="2023-03" db="EMBL/GenBank/DDBJ databases">
        <title>Massive genome expansion in bonnet fungi (Mycena s.s.) driven by repeated elements and novel gene families across ecological guilds.</title>
        <authorList>
            <consortium name="Lawrence Berkeley National Laboratory"/>
            <person name="Harder C.B."/>
            <person name="Miyauchi S."/>
            <person name="Viragh M."/>
            <person name="Kuo A."/>
            <person name="Thoen E."/>
            <person name="Andreopoulos B."/>
            <person name="Lu D."/>
            <person name="Skrede I."/>
            <person name="Drula E."/>
            <person name="Henrissat B."/>
            <person name="Morin E."/>
            <person name="Kohler A."/>
            <person name="Barry K."/>
            <person name="LaButti K."/>
            <person name="Morin E."/>
            <person name="Salamov A."/>
            <person name="Lipzen A."/>
            <person name="Mereny Z."/>
            <person name="Hegedus B."/>
            <person name="Baldrian P."/>
            <person name="Stursova M."/>
            <person name="Weitz H."/>
            <person name="Taylor A."/>
            <person name="Grigoriev I.V."/>
            <person name="Nagy L.G."/>
            <person name="Martin F."/>
            <person name="Kauserud H."/>
        </authorList>
    </citation>
    <scope>NUCLEOTIDE SEQUENCE</scope>
    <source>
        <strain evidence="1">CBHHK182m</strain>
    </source>
</reference>
<evidence type="ECO:0000313" key="1">
    <source>
        <dbReference type="EMBL" id="KAJ7740543.1"/>
    </source>
</evidence>
<sequence>MNKLYNKTEARIKLEAAIGQSRTLLTAQKDAAIQHLRDLDVEKLAVQATGSANPVWRLGPVTETGEVEEEFAFHMQGILAKTSLTPGDIERAINTSQGLSLIGLGSPLFSDAVKNLHEIHALFCRYFPSNSMAKWTDADNAETTLKASNRFFTLTEDEPDAVHINFASGVDPLHKLDRFVGDQLVHTSANVVHYRKRVSNDEGESTLDIAYPGTFRIGDIVEIYASVIAFKTSGKMGTIKMHCNLNGLTLLDSTFSKASESS</sequence>
<gene>
    <name evidence="1" type="ORF">B0H16DRAFT_1728905</name>
</gene>
<accession>A0AAD7IDB3</accession>
<organism evidence="1 2">
    <name type="scientific">Mycena metata</name>
    <dbReference type="NCBI Taxonomy" id="1033252"/>
    <lineage>
        <taxon>Eukaryota</taxon>
        <taxon>Fungi</taxon>
        <taxon>Dikarya</taxon>
        <taxon>Basidiomycota</taxon>
        <taxon>Agaricomycotina</taxon>
        <taxon>Agaricomycetes</taxon>
        <taxon>Agaricomycetidae</taxon>
        <taxon>Agaricales</taxon>
        <taxon>Marasmiineae</taxon>
        <taxon>Mycenaceae</taxon>
        <taxon>Mycena</taxon>
    </lineage>
</organism>
<evidence type="ECO:0000313" key="2">
    <source>
        <dbReference type="Proteomes" id="UP001215598"/>
    </source>
</evidence>
<proteinExistence type="predicted"/>